<feature type="domain" description="F-box" evidence="5">
    <location>
        <begin position="56"/>
        <end position="102"/>
    </location>
</feature>
<evidence type="ECO:0000313" key="7">
    <source>
        <dbReference type="Proteomes" id="UP000009138"/>
    </source>
</evidence>
<protein>
    <recommendedName>
        <fullName evidence="5">F-box domain-containing protein</fullName>
    </recommendedName>
</protein>
<keyword evidence="1 4" id="KW-0853">WD repeat</keyword>
<evidence type="ECO:0000259" key="5">
    <source>
        <dbReference type="PROSITE" id="PS50181"/>
    </source>
</evidence>
<proteinExistence type="predicted"/>
<sequence length="493" mass="55901">MKKISSSDKEAINHIWSLFAAAPSDQRILILKGILSTCCMPQLSFIFNATKPLLRIDFVAILPKEINLTIFSYLDAKTLCHAAQVSQTWKEIANDDLLWHQMCEQHIDKKCIKCGWGLPLLDKKRLKRQNTKNQPAFKKRAVHQQVKSIIKRPWKDVYSERMVVERNWRNNQHNLLRLQGHTDGVMCIQFCEISKLVITGSLDKTIRVWHLETGELIRTLIAHSGGIRSLQFDDAKLVTGSMDKTLRVWNHHTGQCIRTLEGHSGPVLDLHFDERMMASGSTDHTVRVWNFDIGECCTLLGHTDWVNSVRLCKEGKMLISSSDDTTIRLWDLSTRSCTKIFQGHVGQVQVALPSPDGFRHCLVNSSSESPNTSSTSSILQPLTNSSIIISSSLDNTIKCWDLQTGQCVRTLFGHIQGVWALDFDKLHIISGSHDKTIRVWDTASGQCLYALEGHHESVRTVRLSDTRIVSGSDDGEVIIWDFEYRNQMCSNVQ</sequence>
<dbReference type="Pfam" id="PF00400">
    <property type="entry name" value="WD40"/>
    <property type="match status" value="7"/>
</dbReference>
<dbReference type="RefSeq" id="XP_067523322.1">
    <property type="nucleotide sequence ID" value="XM_067667221.1"/>
</dbReference>
<dbReference type="FunCoup" id="I1CHJ6">
    <property type="interactions" value="106"/>
</dbReference>
<dbReference type="PROSITE" id="PS50082">
    <property type="entry name" value="WD_REPEATS_2"/>
    <property type="match status" value="7"/>
</dbReference>
<dbReference type="InterPro" id="IPR019775">
    <property type="entry name" value="WD40_repeat_CS"/>
</dbReference>
<evidence type="ECO:0000256" key="2">
    <source>
        <dbReference type="ARBA" id="ARBA00022737"/>
    </source>
</evidence>
<dbReference type="InterPro" id="IPR051075">
    <property type="entry name" value="SCF_subunit_WD-repeat"/>
</dbReference>
<dbReference type="EMBL" id="CH476741">
    <property type="protein sequence ID" value="EIE87926.1"/>
    <property type="molecule type" value="Genomic_DNA"/>
</dbReference>
<dbReference type="PROSITE" id="PS50294">
    <property type="entry name" value="WD_REPEATS_REGION"/>
    <property type="match status" value="6"/>
</dbReference>
<feature type="repeat" description="WD" evidence="4">
    <location>
        <begin position="451"/>
        <end position="490"/>
    </location>
</feature>
<dbReference type="Gene3D" id="1.20.1280.50">
    <property type="match status" value="1"/>
</dbReference>
<dbReference type="SMART" id="SM00256">
    <property type="entry name" value="FBOX"/>
    <property type="match status" value="1"/>
</dbReference>
<dbReference type="PROSITE" id="PS00678">
    <property type="entry name" value="WD_REPEATS_1"/>
    <property type="match status" value="4"/>
</dbReference>
<dbReference type="SUPFAM" id="SSF81383">
    <property type="entry name" value="F-box domain"/>
    <property type="match status" value="1"/>
</dbReference>
<dbReference type="OrthoDB" id="5580488at2759"/>
<dbReference type="GeneID" id="93619602"/>
<dbReference type="PROSITE" id="PS50181">
    <property type="entry name" value="FBOX"/>
    <property type="match status" value="1"/>
</dbReference>
<dbReference type="CDD" id="cd00200">
    <property type="entry name" value="WD40"/>
    <property type="match status" value="1"/>
</dbReference>
<keyword evidence="2" id="KW-0677">Repeat</keyword>
<feature type="repeat" description="WD" evidence="4">
    <location>
        <begin position="299"/>
        <end position="340"/>
    </location>
</feature>
<dbReference type="InParanoid" id="I1CHJ6"/>
<gene>
    <name evidence="6" type="ORF">RO3G_12637</name>
</gene>
<accession>I1CHJ6</accession>
<dbReference type="SUPFAM" id="SSF50998">
    <property type="entry name" value="Quinoprotein alcohol dehydrogenase-like"/>
    <property type="match status" value="1"/>
</dbReference>
<feature type="repeat" description="WD" evidence="4">
    <location>
        <begin position="220"/>
        <end position="259"/>
    </location>
</feature>
<dbReference type="InterPro" id="IPR001680">
    <property type="entry name" value="WD40_rpt"/>
</dbReference>
<dbReference type="InterPro" id="IPR015943">
    <property type="entry name" value="WD40/YVTN_repeat-like_dom_sf"/>
</dbReference>
<dbReference type="AlphaFoldDB" id="I1CHJ6"/>
<organism evidence="6 7">
    <name type="scientific">Rhizopus delemar (strain RA 99-880 / ATCC MYA-4621 / FGSC 9543 / NRRL 43880)</name>
    <name type="common">Mucormycosis agent</name>
    <name type="synonym">Rhizopus arrhizus var. delemar</name>
    <dbReference type="NCBI Taxonomy" id="246409"/>
    <lineage>
        <taxon>Eukaryota</taxon>
        <taxon>Fungi</taxon>
        <taxon>Fungi incertae sedis</taxon>
        <taxon>Mucoromycota</taxon>
        <taxon>Mucoromycotina</taxon>
        <taxon>Mucoromycetes</taxon>
        <taxon>Mucorales</taxon>
        <taxon>Mucorineae</taxon>
        <taxon>Rhizopodaceae</taxon>
        <taxon>Rhizopus</taxon>
    </lineage>
</organism>
<feature type="repeat" description="WD" evidence="4">
    <location>
        <begin position="411"/>
        <end position="450"/>
    </location>
</feature>
<dbReference type="SMART" id="SM00320">
    <property type="entry name" value="WD40"/>
    <property type="match status" value="7"/>
</dbReference>
<dbReference type="eggNOG" id="KOG0274">
    <property type="taxonomic scope" value="Eukaryota"/>
</dbReference>
<dbReference type="InterPro" id="IPR020472">
    <property type="entry name" value="WD40_PAC1"/>
</dbReference>
<evidence type="ECO:0000256" key="4">
    <source>
        <dbReference type="PROSITE-ProRule" id="PRU00221"/>
    </source>
</evidence>
<dbReference type="InterPro" id="IPR036047">
    <property type="entry name" value="F-box-like_dom_sf"/>
</dbReference>
<keyword evidence="3" id="KW-0833">Ubl conjugation pathway</keyword>
<dbReference type="Proteomes" id="UP000009138">
    <property type="component" value="Unassembled WGS sequence"/>
</dbReference>
<dbReference type="CDD" id="cd22147">
    <property type="entry name" value="F-box_SpPof1-like"/>
    <property type="match status" value="1"/>
</dbReference>
<feature type="repeat" description="WD" evidence="4">
    <location>
        <begin position="260"/>
        <end position="292"/>
    </location>
</feature>
<feature type="repeat" description="WD" evidence="4">
    <location>
        <begin position="178"/>
        <end position="219"/>
    </location>
</feature>
<feature type="repeat" description="WD" evidence="4">
    <location>
        <begin position="384"/>
        <end position="410"/>
    </location>
</feature>
<name>I1CHJ6_RHIO9</name>
<dbReference type="OMA" id="PTHTACY"/>
<dbReference type="InterPro" id="IPR011047">
    <property type="entry name" value="Quinoprotein_ADH-like_sf"/>
</dbReference>
<dbReference type="VEuPathDB" id="FungiDB:RO3G_12637"/>
<dbReference type="PRINTS" id="PR00320">
    <property type="entry name" value="GPROTEINBRPT"/>
</dbReference>
<evidence type="ECO:0000256" key="3">
    <source>
        <dbReference type="ARBA" id="ARBA00022786"/>
    </source>
</evidence>
<keyword evidence="7" id="KW-1185">Reference proteome</keyword>
<evidence type="ECO:0000313" key="6">
    <source>
        <dbReference type="EMBL" id="EIE87926.1"/>
    </source>
</evidence>
<dbReference type="Pfam" id="PF12937">
    <property type="entry name" value="F-box-like"/>
    <property type="match status" value="1"/>
</dbReference>
<dbReference type="PANTHER" id="PTHR19872">
    <property type="entry name" value="UBIQUITIN LIGASE SPECIFICITY FACTOR/HREP PROTEIN"/>
    <property type="match status" value="1"/>
</dbReference>
<evidence type="ECO:0000256" key="1">
    <source>
        <dbReference type="ARBA" id="ARBA00022574"/>
    </source>
</evidence>
<dbReference type="Gene3D" id="2.130.10.10">
    <property type="entry name" value="YVTN repeat-like/Quinoprotein amine dehydrogenase"/>
    <property type="match status" value="3"/>
</dbReference>
<reference evidence="6 7" key="1">
    <citation type="journal article" date="2009" name="PLoS Genet.">
        <title>Genomic analysis of the basal lineage fungus Rhizopus oryzae reveals a whole-genome duplication.</title>
        <authorList>
            <person name="Ma L.-J."/>
            <person name="Ibrahim A.S."/>
            <person name="Skory C."/>
            <person name="Grabherr M.G."/>
            <person name="Burger G."/>
            <person name="Butler M."/>
            <person name="Elias M."/>
            <person name="Idnurm A."/>
            <person name="Lang B.F."/>
            <person name="Sone T."/>
            <person name="Abe A."/>
            <person name="Calvo S.E."/>
            <person name="Corrochano L.M."/>
            <person name="Engels R."/>
            <person name="Fu J."/>
            <person name="Hansberg W."/>
            <person name="Kim J.-M."/>
            <person name="Kodira C.D."/>
            <person name="Koehrsen M.J."/>
            <person name="Liu B."/>
            <person name="Miranda-Saavedra D."/>
            <person name="O'Leary S."/>
            <person name="Ortiz-Castellanos L."/>
            <person name="Poulter R."/>
            <person name="Rodriguez-Romero J."/>
            <person name="Ruiz-Herrera J."/>
            <person name="Shen Y.-Q."/>
            <person name="Zeng Q."/>
            <person name="Galagan J."/>
            <person name="Birren B.W."/>
            <person name="Cuomo C.A."/>
            <person name="Wickes B.L."/>
        </authorList>
    </citation>
    <scope>NUCLEOTIDE SEQUENCE [LARGE SCALE GENOMIC DNA]</scope>
    <source>
        <strain evidence="7">RA 99-880 / ATCC MYA-4621 / FGSC 9543 / NRRL 43880</strain>
    </source>
</reference>
<dbReference type="STRING" id="246409.I1CHJ6"/>
<dbReference type="InterPro" id="IPR001810">
    <property type="entry name" value="F-box_dom"/>
</dbReference>
<dbReference type="PANTHER" id="PTHR19872:SF9">
    <property type="entry name" value="UBIQUITIN-BINDING SDF UBIQUITIN LIGASE COMPLEX SUBUNIT"/>
    <property type="match status" value="1"/>
</dbReference>